<gene>
    <name evidence="2" type="ORF">PFISCL1PPCAC_10263</name>
</gene>
<name>A0AAV5VK26_9BILA</name>
<organism evidence="2 3">
    <name type="scientific">Pristionchus fissidentatus</name>
    <dbReference type="NCBI Taxonomy" id="1538716"/>
    <lineage>
        <taxon>Eukaryota</taxon>
        <taxon>Metazoa</taxon>
        <taxon>Ecdysozoa</taxon>
        <taxon>Nematoda</taxon>
        <taxon>Chromadorea</taxon>
        <taxon>Rhabditida</taxon>
        <taxon>Rhabditina</taxon>
        <taxon>Diplogasteromorpha</taxon>
        <taxon>Diplogasteroidea</taxon>
        <taxon>Neodiplogasteridae</taxon>
        <taxon>Pristionchus</taxon>
    </lineage>
</organism>
<sequence>MANVFNTFSFNKWADTKKEEEIDKESKKRRQQQIKRLKEKLRKERELRESGAGGDGDVDLEALIEALQSGDAIHADANPFDNWHNGRYVAGTMKVQTEGTKGRTASTVAVPDSAYSNSKG</sequence>
<proteinExistence type="predicted"/>
<dbReference type="AlphaFoldDB" id="A0AAV5VK26"/>
<reference evidence="2" key="1">
    <citation type="submission" date="2023-10" db="EMBL/GenBank/DDBJ databases">
        <title>Genome assembly of Pristionchus species.</title>
        <authorList>
            <person name="Yoshida K."/>
            <person name="Sommer R.J."/>
        </authorList>
    </citation>
    <scope>NUCLEOTIDE SEQUENCE</scope>
    <source>
        <strain evidence="2">RS5133</strain>
    </source>
</reference>
<evidence type="ECO:0000256" key="1">
    <source>
        <dbReference type="SAM" id="MobiDB-lite"/>
    </source>
</evidence>
<accession>A0AAV5VK26</accession>
<feature type="region of interest" description="Disordered" evidence="1">
    <location>
        <begin position="100"/>
        <end position="120"/>
    </location>
</feature>
<protein>
    <submittedName>
        <fullName evidence="2">Uncharacterized protein</fullName>
    </submittedName>
</protein>
<dbReference type="EMBL" id="BTSY01000003">
    <property type="protein sequence ID" value="GMT18966.1"/>
    <property type="molecule type" value="Genomic_DNA"/>
</dbReference>
<dbReference type="Proteomes" id="UP001432322">
    <property type="component" value="Unassembled WGS sequence"/>
</dbReference>
<comment type="caution">
    <text evidence="2">The sequence shown here is derived from an EMBL/GenBank/DDBJ whole genome shotgun (WGS) entry which is preliminary data.</text>
</comment>
<feature type="non-terminal residue" evidence="2">
    <location>
        <position position="120"/>
    </location>
</feature>
<evidence type="ECO:0000313" key="2">
    <source>
        <dbReference type="EMBL" id="GMT18966.1"/>
    </source>
</evidence>
<keyword evidence="3" id="KW-1185">Reference proteome</keyword>
<evidence type="ECO:0000313" key="3">
    <source>
        <dbReference type="Proteomes" id="UP001432322"/>
    </source>
</evidence>